<feature type="region of interest" description="Disordered" evidence="1">
    <location>
        <begin position="419"/>
        <end position="507"/>
    </location>
</feature>
<dbReference type="CDD" id="cd12087">
    <property type="entry name" value="TM_EGFR-like"/>
    <property type="match status" value="1"/>
</dbReference>
<feature type="compositionally biased region" description="Polar residues" evidence="1">
    <location>
        <begin position="16"/>
        <end position="38"/>
    </location>
</feature>
<keyword evidence="2" id="KW-0472">Membrane</keyword>
<feature type="region of interest" description="Disordered" evidence="1">
    <location>
        <begin position="589"/>
        <end position="640"/>
    </location>
</feature>
<feature type="compositionally biased region" description="Low complexity" evidence="1">
    <location>
        <begin position="39"/>
        <end position="54"/>
    </location>
</feature>
<evidence type="ECO:0000313" key="4">
    <source>
        <dbReference type="EMBL" id="RKP37206.1"/>
    </source>
</evidence>
<protein>
    <recommendedName>
        <fullName evidence="3">Membrane anchor Opy2 N-terminal domain-containing protein</fullName>
    </recommendedName>
</protein>
<dbReference type="EMBL" id="ML002526">
    <property type="protein sequence ID" value="RKP37206.1"/>
    <property type="molecule type" value="Genomic_DNA"/>
</dbReference>
<feature type="compositionally biased region" description="Polar residues" evidence="1">
    <location>
        <begin position="358"/>
        <end position="380"/>
    </location>
</feature>
<organism evidence="4 5">
    <name type="scientific">Dimargaris cristalligena</name>
    <dbReference type="NCBI Taxonomy" id="215637"/>
    <lineage>
        <taxon>Eukaryota</taxon>
        <taxon>Fungi</taxon>
        <taxon>Fungi incertae sedis</taxon>
        <taxon>Zoopagomycota</taxon>
        <taxon>Kickxellomycotina</taxon>
        <taxon>Dimargaritomycetes</taxon>
        <taxon>Dimargaritales</taxon>
        <taxon>Dimargaritaceae</taxon>
        <taxon>Dimargaris</taxon>
    </lineage>
</organism>
<dbReference type="OrthoDB" id="5600067at2759"/>
<feature type="domain" description="Membrane anchor Opy2 N-terminal" evidence="3">
    <location>
        <begin position="67"/>
        <end position="102"/>
    </location>
</feature>
<feature type="compositionally biased region" description="Polar residues" evidence="1">
    <location>
        <begin position="480"/>
        <end position="489"/>
    </location>
</feature>
<name>A0A4P9ZUD0_9FUNG</name>
<keyword evidence="5" id="KW-1185">Reference proteome</keyword>
<dbReference type="InterPro" id="IPR018571">
    <property type="entry name" value="Membrane_anchor_Opy2_N"/>
</dbReference>
<feature type="region of interest" description="Disordered" evidence="1">
    <location>
        <begin position="311"/>
        <end position="333"/>
    </location>
</feature>
<keyword evidence="2" id="KW-1133">Transmembrane helix</keyword>
<dbReference type="Proteomes" id="UP000268162">
    <property type="component" value="Unassembled WGS sequence"/>
</dbReference>
<evidence type="ECO:0000313" key="5">
    <source>
        <dbReference type="Proteomes" id="UP000268162"/>
    </source>
</evidence>
<proteinExistence type="predicted"/>
<feature type="transmembrane region" description="Helical" evidence="2">
    <location>
        <begin position="115"/>
        <end position="137"/>
    </location>
</feature>
<evidence type="ECO:0000256" key="2">
    <source>
        <dbReference type="SAM" id="Phobius"/>
    </source>
</evidence>
<feature type="compositionally biased region" description="Low complexity" evidence="1">
    <location>
        <begin position="598"/>
        <end position="633"/>
    </location>
</feature>
<accession>A0A4P9ZUD0</accession>
<dbReference type="Pfam" id="PF09463">
    <property type="entry name" value="Opy2"/>
    <property type="match status" value="1"/>
</dbReference>
<evidence type="ECO:0000256" key="1">
    <source>
        <dbReference type="SAM" id="MobiDB-lite"/>
    </source>
</evidence>
<feature type="compositionally biased region" description="Low complexity" evidence="1">
    <location>
        <begin position="425"/>
        <end position="448"/>
    </location>
</feature>
<keyword evidence="2" id="KW-0812">Transmembrane</keyword>
<dbReference type="STRING" id="215637.A0A4P9ZUD0"/>
<sequence>MADSFTLPLWARDIDSPTSRNSTSVGTAVSSAKPSVTATSSGSSRTTMVSSTSTAHQTNSDDTNGDCVDCSGQPIAECPPCSSNQSCIYTTRTCSSCATAVCMDLNSGGPATSTIVGAAVGSVAAVLLLGVIGFFLWRKRRNDKAGRQHMTDGDGPMPGTRSADGIEDFKASSHTTDSFFNGNRQTMGEKDSRFLSFGSHLAGGRGSVFSALDAVNGSATINQAQVIKPAQASVSQVKPKVVNIELVRSESNRNSPTSTIDRRELNRDSLQSIESAGPSIYFESGLPPPAEDGKRSTQIYEFKRVNTLGRSMSRRGRRGGVGNAGEDDLDSSMVDNQDLDIMDAEVGLPVVTRTVSGHSAKISSAGQTRASTPSSPTEQAASAAPSLTVPPAARNRQSRRLMPDTAITVDTSGLGLANSLGPQLSSAPTAVTQPPSPTVAAAPSSQVAIDLTEPKTAQTPPPGPAFPTNSAPTSGAALSPHTSATTATVSTLPTRATAAPPSLTTTTLADDPLLATSLTSQLSFGASLVNSFPIPPSHDDDPALLAGPNQDYFRGNLPNTSLNQVINTGPSLSDFMADVMSDFKHTSVSGPAGGVPLNTSTNTTSHSTTSSKGGHSLAESTGTSPSTPSNPFSNAHALKD</sequence>
<feature type="region of interest" description="Disordered" evidence="1">
    <location>
        <begin position="276"/>
        <end position="297"/>
    </location>
</feature>
<feature type="region of interest" description="Disordered" evidence="1">
    <location>
        <begin position="13"/>
        <end position="64"/>
    </location>
</feature>
<dbReference type="AlphaFoldDB" id="A0A4P9ZUD0"/>
<reference evidence="5" key="1">
    <citation type="journal article" date="2018" name="Nat. Microbiol.">
        <title>Leveraging single-cell genomics to expand the fungal tree of life.</title>
        <authorList>
            <person name="Ahrendt S.R."/>
            <person name="Quandt C.A."/>
            <person name="Ciobanu D."/>
            <person name="Clum A."/>
            <person name="Salamov A."/>
            <person name="Andreopoulos B."/>
            <person name="Cheng J.F."/>
            <person name="Woyke T."/>
            <person name="Pelin A."/>
            <person name="Henrissat B."/>
            <person name="Reynolds N.K."/>
            <person name="Benny G.L."/>
            <person name="Smith M.E."/>
            <person name="James T.Y."/>
            <person name="Grigoriev I.V."/>
        </authorList>
    </citation>
    <scope>NUCLEOTIDE SEQUENCE [LARGE SCALE GENOMIC DNA]</scope>
    <source>
        <strain evidence="5">RSA 468</strain>
    </source>
</reference>
<gene>
    <name evidence="4" type="ORF">BJ085DRAFT_31227</name>
</gene>
<feature type="region of interest" description="Disordered" evidence="1">
    <location>
        <begin position="358"/>
        <end position="402"/>
    </location>
</feature>
<evidence type="ECO:0000259" key="3">
    <source>
        <dbReference type="Pfam" id="PF09463"/>
    </source>
</evidence>
<feature type="compositionally biased region" description="Low complexity" evidence="1">
    <location>
        <begin position="490"/>
        <end position="507"/>
    </location>
</feature>